<reference evidence="8" key="1">
    <citation type="submission" date="2022-07" db="EMBL/GenBank/DDBJ databases">
        <title>Alkalimarinus sp. nov., isolated from gut of a Alitta virens.</title>
        <authorList>
            <person name="Yang A.I."/>
            <person name="Shin N.-R."/>
        </authorList>
    </citation>
    <scope>NUCLEOTIDE SEQUENCE</scope>
    <source>
        <strain evidence="8">FA028</strain>
    </source>
</reference>
<feature type="transmembrane region" description="Helical" evidence="7">
    <location>
        <begin position="12"/>
        <end position="32"/>
    </location>
</feature>
<dbReference type="InterPro" id="IPR052923">
    <property type="entry name" value="UPF0718"/>
</dbReference>
<evidence type="ECO:0000313" key="8">
    <source>
        <dbReference type="EMBL" id="UZW76308.1"/>
    </source>
</evidence>
<organism evidence="8 9">
    <name type="scientific">Alkalimarinus sediminis</name>
    <dbReference type="NCBI Taxonomy" id="1632866"/>
    <lineage>
        <taxon>Bacteria</taxon>
        <taxon>Pseudomonadati</taxon>
        <taxon>Pseudomonadota</taxon>
        <taxon>Gammaproteobacteria</taxon>
        <taxon>Alteromonadales</taxon>
        <taxon>Alteromonadaceae</taxon>
        <taxon>Alkalimarinus</taxon>
    </lineage>
</organism>
<proteinExistence type="inferred from homology"/>
<gene>
    <name evidence="8" type="ORF">NNL22_06910</name>
</gene>
<feature type="transmembrane region" description="Helical" evidence="7">
    <location>
        <begin position="214"/>
        <end position="238"/>
    </location>
</feature>
<evidence type="ECO:0000256" key="7">
    <source>
        <dbReference type="SAM" id="Phobius"/>
    </source>
</evidence>
<feature type="transmembrane region" description="Helical" evidence="7">
    <location>
        <begin position="89"/>
        <end position="111"/>
    </location>
</feature>
<dbReference type="KEGG" id="asem:NNL22_06910"/>
<dbReference type="PANTHER" id="PTHR34184">
    <property type="entry name" value="UPF0718 PROTEIN YCGR"/>
    <property type="match status" value="1"/>
</dbReference>
<sequence>MLAFIERFSHAFMGMLYEMAPFLVIGVVAAGLVHESLGRFQRLRHFAQKRTILSLSFFNLSGLILPICSCGTVPMAVSMRGQGVPYGNLFSFIFSAPATSIAAIILSIALLGAEFTLYYIIGAIVCSYIIGFTFFALEPKATIQDNLYIPTTINAASSEGHSDGSFIVRSIKWATTVYGSRIAFDLILGLLLVALLVSSFSLTNLSGWLDDLPFLVACLIMILLAIPMYICSLPGIMLGSTMILSGVKPELVWVFLMAGPVTNLGDLNVLRKSMGNKPTALYVGLVVTTTIAWAYLIHIQIDWMDVWGHVRQYFAQQPALLVGSEQSDYWSQNSVLPSWPWLYWGSTILVVMLVLNGAYLTLKEFFTNPCLHCTHFQSDMALNPVVCQHPCWKKNTFRRWKQFQKKRKSRVVRFDPTKN</sequence>
<evidence type="ECO:0000256" key="4">
    <source>
        <dbReference type="ARBA" id="ARBA00022692"/>
    </source>
</evidence>
<feature type="transmembrane region" description="Helical" evidence="7">
    <location>
        <begin position="117"/>
        <end position="137"/>
    </location>
</feature>
<keyword evidence="3" id="KW-1003">Cell membrane</keyword>
<evidence type="ECO:0000313" key="9">
    <source>
        <dbReference type="Proteomes" id="UP001164472"/>
    </source>
</evidence>
<evidence type="ECO:0000256" key="2">
    <source>
        <dbReference type="ARBA" id="ARBA00006386"/>
    </source>
</evidence>
<dbReference type="InterPro" id="IPR005524">
    <property type="entry name" value="DUF318"/>
</dbReference>
<keyword evidence="5 7" id="KW-1133">Transmembrane helix</keyword>
<dbReference type="PANTHER" id="PTHR34184:SF4">
    <property type="entry name" value="UPF0718 PROTEIN YCGR"/>
    <property type="match status" value="1"/>
</dbReference>
<feature type="transmembrane region" description="Helical" evidence="7">
    <location>
        <begin position="341"/>
        <end position="362"/>
    </location>
</feature>
<dbReference type="Proteomes" id="UP001164472">
    <property type="component" value="Chromosome"/>
</dbReference>
<protein>
    <submittedName>
        <fullName evidence="8">Permease</fullName>
    </submittedName>
</protein>
<feature type="transmembrane region" description="Helical" evidence="7">
    <location>
        <begin position="182"/>
        <end position="202"/>
    </location>
</feature>
<comment type="subcellular location">
    <subcellularLocation>
        <location evidence="1">Cell membrane</location>
        <topology evidence="1">Multi-pass membrane protein</topology>
    </subcellularLocation>
</comment>
<dbReference type="EMBL" id="CP101527">
    <property type="protein sequence ID" value="UZW76308.1"/>
    <property type="molecule type" value="Genomic_DNA"/>
</dbReference>
<dbReference type="GO" id="GO:0005886">
    <property type="term" value="C:plasma membrane"/>
    <property type="evidence" value="ECO:0007669"/>
    <property type="project" value="UniProtKB-SubCell"/>
</dbReference>
<evidence type="ECO:0000256" key="1">
    <source>
        <dbReference type="ARBA" id="ARBA00004651"/>
    </source>
</evidence>
<keyword evidence="9" id="KW-1185">Reference proteome</keyword>
<keyword evidence="6 7" id="KW-0472">Membrane</keyword>
<accession>A0A9E8HPD9</accession>
<dbReference type="Pfam" id="PF03773">
    <property type="entry name" value="ArsP_1"/>
    <property type="match status" value="1"/>
</dbReference>
<feature type="transmembrane region" description="Helical" evidence="7">
    <location>
        <begin position="52"/>
        <end position="77"/>
    </location>
</feature>
<evidence type="ECO:0000256" key="6">
    <source>
        <dbReference type="ARBA" id="ARBA00023136"/>
    </source>
</evidence>
<keyword evidence="4 7" id="KW-0812">Transmembrane</keyword>
<dbReference type="AlphaFoldDB" id="A0A9E8HPD9"/>
<name>A0A9E8HPD9_9ALTE</name>
<comment type="similarity">
    <text evidence="2">Belongs to the UPF0718 family.</text>
</comment>
<feature type="transmembrane region" description="Helical" evidence="7">
    <location>
        <begin position="280"/>
        <end position="301"/>
    </location>
</feature>
<evidence type="ECO:0000256" key="3">
    <source>
        <dbReference type="ARBA" id="ARBA00022475"/>
    </source>
</evidence>
<evidence type="ECO:0000256" key="5">
    <source>
        <dbReference type="ARBA" id="ARBA00022989"/>
    </source>
</evidence>
<dbReference type="RefSeq" id="WP_251812056.1">
    <property type="nucleotide sequence ID" value="NZ_CP101527.1"/>
</dbReference>